<dbReference type="EMBL" id="BEGY01000227">
    <property type="protein sequence ID" value="GAX86096.1"/>
    <property type="molecule type" value="Genomic_DNA"/>
</dbReference>
<protein>
    <recommendedName>
        <fullName evidence="2">Peptidase M11 gametolysin domain-containing protein</fullName>
    </recommendedName>
</protein>
<feature type="compositionally biased region" description="Polar residues" evidence="1">
    <location>
        <begin position="188"/>
        <end position="197"/>
    </location>
</feature>
<dbReference type="AlphaFoldDB" id="A0A250XST1"/>
<dbReference type="Proteomes" id="UP000232323">
    <property type="component" value="Unassembled WGS sequence"/>
</dbReference>
<accession>A0A250XST1</accession>
<reference evidence="3 4" key="1">
    <citation type="submission" date="2017-08" db="EMBL/GenBank/DDBJ databases">
        <title>Acidophilic green algal genome provides insights into adaptation to an acidic environment.</title>
        <authorList>
            <person name="Hirooka S."/>
            <person name="Hirose Y."/>
            <person name="Kanesaki Y."/>
            <person name="Higuchi S."/>
            <person name="Fujiwara T."/>
            <person name="Onuma R."/>
            <person name="Era A."/>
            <person name="Ohbayashi R."/>
            <person name="Uzuka A."/>
            <person name="Nozaki H."/>
            <person name="Yoshikawa H."/>
            <person name="Miyagishima S.Y."/>
        </authorList>
    </citation>
    <scope>NUCLEOTIDE SEQUENCE [LARGE SCALE GENOMIC DNA]</scope>
    <source>
        <strain evidence="3 4">NIES-2499</strain>
    </source>
</reference>
<feature type="region of interest" description="Disordered" evidence="1">
    <location>
        <begin position="562"/>
        <end position="619"/>
    </location>
</feature>
<feature type="domain" description="Peptidase M11 gametolysin" evidence="2">
    <location>
        <begin position="239"/>
        <end position="514"/>
    </location>
</feature>
<gene>
    <name evidence="3" type="ORF">CEUSTIGMA_g13509.t1</name>
</gene>
<keyword evidence="4" id="KW-1185">Reference proteome</keyword>
<dbReference type="Pfam" id="PF05548">
    <property type="entry name" value="Peptidase_M11"/>
    <property type="match status" value="1"/>
</dbReference>
<sequence>MVLDLKADEHCINMHLMKHVTAIQNIRGERCFATGHKLATTLVIAWCIIAGAGATSTSGSTLPATDATDASTVATPIESEDHTAVSVVSAVISTEQHLTGTFSVRLEMMSQGHVTRQVYALDLADGTRVDLNLTSAIAAGLLQGPGPELTAVPAHMRPQQLLPGQILKVKAIRKGKAAEILADSFSGSAEYSDPMNQTDDDPDDQSGYESDSIRRHLLQNSSSLFPIPSLPYAPTILFAIMSNCGASAGTSVKAMTSLIFNASAQASWQSFLGWNKACSYNQVRIDPSSILVVEAPVCIPNDPVWCTAYYKLSDAAVTTMQAAGVPTDTFRHIVFILPPYPPSCICRGTNQGPAVGIGELLGTQTWVRSDFWKRLDVISHEIQHNMGLHHAAIQNLATMSTDQYADTSCVMGYSGTGLKCPNAAHLWQLGWASPVADINVKRMSAGIMQTYFLPVAVSHKTNFIRLSGSSSLGGTYFLNYRVASGIYEQVPSTWSSHVMVYMFNGGRQTPIYTYQNASLLQGQSFMWSSAKLMVTVMNISHHGAVVGICASNLSASPPCIMDGIFPSPPQSPAHPIPQPPPPSPPPPVPQPSTKHPPPSGSSSSSKKTMPPTKLSSTPQ</sequence>
<comment type="caution">
    <text evidence="3">The sequence shown here is derived from an EMBL/GenBank/DDBJ whole genome shotgun (WGS) entry which is preliminary data.</text>
</comment>
<organism evidence="3 4">
    <name type="scientific">Chlamydomonas eustigma</name>
    <dbReference type="NCBI Taxonomy" id="1157962"/>
    <lineage>
        <taxon>Eukaryota</taxon>
        <taxon>Viridiplantae</taxon>
        <taxon>Chlorophyta</taxon>
        <taxon>core chlorophytes</taxon>
        <taxon>Chlorophyceae</taxon>
        <taxon>CS clade</taxon>
        <taxon>Chlamydomonadales</taxon>
        <taxon>Chlamydomonadaceae</taxon>
        <taxon>Chlamydomonas</taxon>
    </lineage>
</organism>
<feature type="compositionally biased region" description="Pro residues" evidence="1">
    <location>
        <begin position="566"/>
        <end position="599"/>
    </location>
</feature>
<feature type="region of interest" description="Disordered" evidence="1">
    <location>
        <begin position="188"/>
        <end position="210"/>
    </location>
</feature>
<dbReference type="OrthoDB" id="545544at2759"/>
<feature type="compositionally biased region" description="Low complexity" evidence="1">
    <location>
        <begin position="600"/>
        <end position="619"/>
    </location>
</feature>
<name>A0A250XST1_9CHLO</name>
<evidence type="ECO:0000313" key="4">
    <source>
        <dbReference type="Proteomes" id="UP000232323"/>
    </source>
</evidence>
<evidence type="ECO:0000313" key="3">
    <source>
        <dbReference type="EMBL" id="GAX86096.1"/>
    </source>
</evidence>
<proteinExistence type="predicted"/>
<dbReference type="InterPro" id="IPR008752">
    <property type="entry name" value="Peptidase_M11"/>
</dbReference>
<evidence type="ECO:0000259" key="2">
    <source>
        <dbReference type="Pfam" id="PF05548"/>
    </source>
</evidence>
<evidence type="ECO:0000256" key="1">
    <source>
        <dbReference type="SAM" id="MobiDB-lite"/>
    </source>
</evidence>